<feature type="domain" description="UBX" evidence="2">
    <location>
        <begin position="346"/>
        <end position="429"/>
    </location>
</feature>
<dbReference type="PANTHER" id="PTHR46467:SF1">
    <property type="entry name" value="TETHER CONTAINING UBX DOMAIN FOR GLUT4"/>
    <property type="match status" value="1"/>
</dbReference>
<protein>
    <recommendedName>
        <fullName evidence="2">UBX domain-containing protein</fullName>
    </recommendedName>
</protein>
<comment type="caution">
    <text evidence="3">The sequence shown here is derived from an EMBL/GenBank/DDBJ whole genome shotgun (WGS) entry which is preliminary data.</text>
</comment>
<proteinExistence type="predicted"/>
<dbReference type="InterPro" id="IPR021569">
    <property type="entry name" value="TUG-UBL1"/>
</dbReference>
<accession>A0AAV9NPE4</accession>
<dbReference type="SUPFAM" id="SSF54236">
    <property type="entry name" value="Ubiquitin-like"/>
    <property type="match status" value="2"/>
</dbReference>
<feature type="compositionally biased region" description="Basic and acidic residues" evidence="1">
    <location>
        <begin position="480"/>
        <end position="493"/>
    </location>
</feature>
<dbReference type="CDD" id="cd16105">
    <property type="entry name" value="Ubl_ASPSCR1_like"/>
    <property type="match status" value="1"/>
</dbReference>
<evidence type="ECO:0000313" key="3">
    <source>
        <dbReference type="EMBL" id="KAK5064179.1"/>
    </source>
</evidence>
<dbReference type="Proteomes" id="UP001358417">
    <property type="component" value="Unassembled WGS sequence"/>
</dbReference>
<organism evidence="3 4">
    <name type="scientific">Exophiala bonariae</name>
    <dbReference type="NCBI Taxonomy" id="1690606"/>
    <lineage>
        <taxon>Eukaryota</taxon>
        <taxon>Fungi</taxon>
        <taxon>Dikarya</taxon>
        <taxon>Ascomycota</taxon>
        <taxon>Pezizomycotina</taxon>
        <taxon>Eurotiomycetes</taxon>
        <taxon>Chaetothyriomycetidae</taxon>
        <taxon>Chaetothyriales</taxon>
        <taxon>Herpotrichiellaceae</taxon>
        <taxon>Exophiala</taxon>
    </lineage>
</organism>
<sequence length="504" mass="54799">MSAHVVVIDSAARRHTVKTTPTKHLTDVVQEVCDKLKLNSSQYGLKHKNKFVDLTNPFRLSGLTSGAKLDLVQLSKSAGVVSIALQIPESEAGGQVNARLTDKFPSSTTLWLVLRKFEAGVAGGAPARNFTARGIPAIGRGNSGAGRLYYEQPVLHCLNRELSSFTDLQKTLAQLGLNNGSALIRLSFKATENPLEEAMAQIQGYFDTVEPSAASQASNLPHPTTSEPETSATQQPEWTEDTVLPDAPPLQEAPEVAVPDLPPTTETSPPPQTTTTSSGRPLSVYRPPSSSTPAAARTTHNDSDYTPTVEHAQIHQKLLADNSRNKRLPTEAEIAAQAEEEAAKWAQVADVEIKVRFPDQSAISSKFKQSDSGADLYGFVRDCLEDKWRPEPFFLKNPGVRGKNEIIPDDKTQKLIKNLQLRGRVLVVFGWDDTKASIEARGTKAVLKPELRAQAQEIKVQEIPDAPSGANDPGIKVNLAKKEPTEDGGDKKSKLSKFLRLSKK</sequence>
<dbReference type="EMBL" id="JAVRRD010000001">
    <property type="protein sequence ID" value="KAK5064179.1"/>
    <property type="molecule type" value="Genomic_DNA"/>
</dbReference>
<reference evidence="3 4" key="1">
    <citation type="submission" date="2023-08" db="EMBL/GenBank/DDBJ databases">
        <title>Black Yeasts Isolated from many extreme environments.</title>
        <authorList>
            <person name="Coleine C."/>
            <person name="Stajich J.E."/>
            <person name="Selbmann L."/>
        </authorList>
    </citation>
    <scope>NUCLEOTIDE SEQUENCE [LARGE SCALE GENOMIC DNA]</scope>
    <source>
        <strain evidence="3 4">CCFEE 5792</strain>
    </source>
</reference>
<dbReference type="InterPro" id="IPR059238">
    <property type="entry name" value="UBX1_UBXN9"/>
</dbReference>
<keyword evidence="4" id="KW-1185">Reference proteome</keyword>
<dbReference type="GO" id="GO:0005737">
    <property type="term" value="C:cytoplasm"/>
    <property type="evidence" value="ECO:0007669"/>
    <property type="project" value="TreeGrafter"/>
</dbReference>
<dbReference type="InterPro" id="IPR001012">
    <property type="entry name" value="UBX_dom"/>
</dbReference>
<dbReference type="GO" id="GO:0006886">
    <property type="term" value="P:intracellular protein transport"/>
    <property type="evidence" value="ECO:0007669"/>
    <property type="project" value="TreeGrafter"/>
</dbReference>
<feature type="compositionally biased region" description="Low complexity" evidence="1">
    <location>
        <begin position="263"/>
        <end position="278"/>
    </location>
</feature>
<dbReference type="GeneID" id="89968233"/>
<dbReference type="Gene3D" id="3.10.20.90">
    <property type="entry name" value="Phosphatidylinositol 3-kinase Catalytic Subunit, Chain A, domain 1"/>
    <property type="match status" value="2"/>
</dbReference>
<evidence type="ECO:0000259" key="2">
    <source>
        <dbReference type="PROSITE" id="PS50033"/>
    </source>
</evidence>
<evidence type="ECO:0000313" key="4">
    <source>
        <dbReference type="Proteomes" id="UP001358417"/>
    </source>
</evidence>
<feature type="region of interest" description="Disordered" evidence="1">
    <location>
        <begin position="210"/>
        <end position="305"/>
    </location>
</feature>
<evidence type="ECO:0000256" key="1">
    <source>
        <dbReference type="SAM" id="MobiDB-lite"/>
    </source>
</evidence>
<dbReference type="PROSITE" id="PS50033">
    <property type="entry name" value="UBX"/>
    <property type="match status" value="1"/>
</dbReference>
<dbReference type="GO" id="GO:0012506">
    <property type="term" value="C:vesicle membrane"/>
    <property type="evidence" value="ECO:0007669"/>
    <property type="project" value="TreeGrafter"/>
</dbReference>
<dbReference type="InterPro" id="IPR029071">
    <property type="entry name" value="Ubiquitin-like_domsf"/>
</dbReference>
<dbReference type="CDD" id="cd17075">
    <property type="entry name" value="UBX1_UBXN9"/>
    <property type="match status" value="1"/>
</dbReference>
<gene>
    <name evidence="3" type="ORF">LTR84_000011</name>
</gene>
<dbReference type="Pfam" id="PF11470">
    <property type="entry name" value="TUG-UBL1"/>
    <property type="match status" value="1"/>
</dbReference>
<feature type="compositionally biased region" description="Polar residues" evidence="1">
    <location>
        <begin position="213"/>
        <end position="237"/>
    </location>
</feature>
<dbReference type="GO" id="GO:0005634">
    <property type="term" value="C:nucleus"/>
    <property type="evidence" value="ECO:0007669"/>
    <property type="project" value="TreeGrafter"/>
</dbReference>
<dbReference type="RefSeq" id="XP_064711503.1">
    <property type="nucleotide sequence ID" value="XM_064843643.1"/>
</dbReference>
<dbReference type="AlphaFoldDB" id="A0AAV9NPE4"/>
<dbReference type="PANTHER" id="PTHR46467">
    <property type="entry name" value="TETHER CONTAINING UBX DOMAIN FOR GLUT4"/>
    <property type="match status" value="1"/>
</dbReference>
<feature type="compositionally biased region" description="Basic residues" evidence="1">
    <location>
        <begin position="494"/>
        <end position="504"/>
    </location>
</feature>
<dbReference type="Pfam" id="PF00789">
    <property type="entry name" value="UBX"/>
    <property type="match status" value="1"/>
</dbReference>
<name>A0AAV9NPE4_9EURO</name>
<feature type="region of interest" description="Disordered" evidence="1">
    <location>
        <begin position="460"/>
        <end position="504"/>
    </location>
</feature>